<dbReference type="PROSITE" id="PS50202">
    <property type="entry name" value="MSP"/>
    <property type="match status" value="1"/>
</dbReference>
<sequence length="258" mass="26984">MEVSPATLEFKGDFLSPSTEYLSISNTSSGPLAFKVKTTAPKLYSVRPNASIVGPGESVKVAIILQAFSQPLSKHYKCKDKFLIVSLPCSSDADASKVGEFWPELEKSNKAALVSKKLRVNYVIESTNDDEIKEESSEKADVGVGTGVGAGVASVGTGAGAVTGAASGAAAAAAAGAATAGSSKNIIDPSKVDEEEITKSYKEINKLNQKFDQTEKEKVVPPTSGSTISKISEPFSGVSLPMTVILMILAFIIGWLIF</sequence>
<keyword evidence="4 6" id="KW-1133">Transmembrane helix</keyword>
<dbReference type="AlphaFoldDB" id="G3B214"/>
<dbReference type="GeneID" id="18248763"/>
<dbReference type="OrthoDB" id="264603at2759"/>
<comment type="subcellular location">
    <subcellularLocation>
        <location evidence="1">Membrane</location>
        <topology evidence="1">Single-pass type IV membrane protein</topology>
    </subcellularLocation>
</comment>
<protein>
    <submittedName>
        <fullName evidence="8">VAMP-associated protein</fullName>
    </submittedName>
</protein>
<reference evidence="8 9" key="1">
    <citation type="journal article" date="2011" name="Proc. Natl. Acad. Sci. U.S.A.">
        <title>Comparative genomics of xylose-fermenting fungi for enhanced biofuel production.</title>
        <authorList>
            <person name="Wohlbach D.J."/>
            <person name="Kuo A."/>
            <person name="Sato T.K."/>
            <person name="Potts K.M."/>
            <person name="Salamov A.A."/>
            <person name="LaButti K.M."/>
            <person name="Sun H."/>
            <person name="Clum A."/>
            <person name="Pangilinan J.L."/>
            <person name="Lindquist E.A."/>
            <person name="Lucas S."/>
            <person name="Lapidus A."/>
            <person name="Jin M."/>
            <person name="Gunawan C."/>
            <person name="Balan V."/>
            <person name="Dale B.E."/>
            <person name="Jeffries T.W."/>
            <person name="Zinkel R."/>
            <person name="Barry K.W."/>
            <person name="Grigoriev I.V."/>
            <person name="Gasch A.P."/>
        </authorList>
    </citation>
    <scope>NUCLEOTIDE SEQUENCE [LARGE SCALE GENOMIC DNA]</scope>
    <source>
        <strain evidence="8">ATCC 10573</strain>
        <strain evidence="9">ATCC 10573 / BCRC 21748 / CBS 615 / JCM 9827 / NBRC 10315 / NRRL Y-1498 / VKM Y-70</strain>
    </source>
</reference>
<dbReference type="HOGENOM" id="CLU_072622_0_0_1"/>
<dbReference type="SUPFAM" id="SSF49354">
    <property type="entry name" value="PapD-like"/>
    <property type="match status" value="1"/>
</dbReference>
<evidence type="ECO:0000313" key="8">
    <source>
        <dbReference type="EMBL" id="EGV64583.1"/>
    </source>
</evidence>
<name>G3B214_CANTC</name>
<dbReference type="PANTHER" id="PTHR10809:SF6">
    <property type="entry name" value="AT11025P-RELATED"/>
    <property type="match status" value="1"/>
</dbReference>
<feature type="domain" description="MSP" evidence="7">
    <location>
        <begin position="1"/>
        <end position="123"/>
    </location>
</feature>
<dbReference type="EMBL" id="GL996515">
    <property type="protein sequence ID" value="EGV64582.1"/>
    <property type="molecule type" value="Genomic_DNA"/>
</dbReference>
<keyword evidence="3 6" id="KW-0812">Transmembrane</keyword>
<gene>
    <name evidence="8" type="ORF">CANTEDRAFT_120241</name>
</gene>
<dbReference type="Gene3D" id="2.60.40.10">
    <property type="entry name" value="Immunoglobulins"/>
    <property type="match status" value="1"/>
</dbReference>
<dbReference type="InterPro" id="IPR008962">
    <property type="entry name" value="PapD-like_sf"/>
</dbReference>
<evidence type="ECO:0000256" key="1">
    <source>
        <dbReference type="ARBA" id="ARBA00004211"/>
    </source>
</evidence>
<comment type="similarity">
    <text evidence="2">Belongs to the VAMP-associated protein (VAP) (TC 9.B.17) family.</text>
</comment>
<dbReference type="InterPro" id="IPR000535">
    <property type="entry name" value="MSP_dom"/>
</dbReference>
<evidence type="ECO:0000256" key="5">
    <source>
        <dbReference type="ARBA" id="ARBA00023136"/>
    </source>
</evidence>
<dbReference type="EMBL" id="GL996515">
    <property type="protein sequence ID" value="EGV64583.1"/>
    <property type="molecule type" value="Genomic_DNA"/>
</dbReference>
<dbReference type="InterPro" id="IPR013783">
    <property type="entry name" value="Ig-like_fold"/>
</dbReference>
<dbReference type="PIRSF" id="PIRSF019693">
    <property type="entry name" value="VAMP-associated"/>
    <property type="match status" value="1"/>
</dbReference>
<dbReference type="STRING" id="590646.G3B214"/>
<dbReference type="eggNOG" id="KOG0439">
    <property type="taxonomic scope" value="Eukaryota"/>
</dbReference>
<organism evidence="9">
    <name type="scientific">Candida tenuis (strain ATCC 10573 / BCRC 21748 / CBS 615 / JCM 9827 / NBRC 10315 / NRRL Y-1498 / VKM Y-70)</name>
    <name type="common">Yeast</name>
    <name type="synonym">Yamadazyma tenuis</name>
    <dbReference type="NCBI Taxonomy" id="590646"/>
    <lineage>
        <taxon>Eukaryota</taxon>
        <taxon>Fungi</taxon>
        <taxon>Dikarya</taxon>
        <taxon>Ascomycota</taxon>
        <taxon>Saccharomycotina</taxon>
        <taxon>Pichiomycetes</taxon>
        <taxon>Debaryomycetaceae</taxon>
        <taxon>Yamadazyma</taxon>
    </lineage>
</organism>
<feature type="transmembrane region" description="Helical" evidence="6">
    <location>
        <begin position="238"/>
        <end position="257"/>
    </location>
</feature>
<evidence type="ECO:0000313" key="9">
    <source>
        <dbReference type="Proteomes" id="UP000000707"/>
    </source>
</evidence>
<evidence type="ECO:0000259" key="7">
    <source>
        <dbReference type="PROSITE" id="PS50202"/>
    </source>
</evidence>
<keyword evidence="5 6" id="KW-0472">Membrane</keyword>
<dbReference type="PANTHER" id="PTHR10809">
    <property type="entry name" value="VESICLE-ASSOCIATED MEMBRANE PROTEIN-ASSOCIATED PROTEIN"/>
    <property type="match status" value="1"/>
</dbReference>
<proteinExistence type="inferred from homology"/>
<dbReference type="Proteomes" id="UP000000707">
    <property type="component" value="Unassembled WGS sequence"/>
</dbReference>
<dbReference type="KEGG" id="cten:18248763"/>
<evidence type="ECO:0000256" key="2">
    <source>
        <dbReference type="ARBA" id="ARBA00008932"/>
    </source>
</evidence>
<dbReference type="GO" id="GO:0061817">
    <property type="term" value="P:endoplasmic reticulum-plasma membrane tethering"/>
    <property type="evidence" value="ECO:0007669"/>
    <property type="project" value="TreeGrafter"/>
</dbReference>
<dbReference type="GO" id="GO:0090158">
    <property type="term" value="P:endoplasmic reticulum membrane organization"/>
    <property type="evidence" value="ECO:0007669"/>
    <property type="project" value="TreeGrafter"/>
</dbReference>
<dbReference type="InterPro" id="IPR016763">
    <property type="entry name" value="VAP"/>
</dbReference>
<keyword evidence="9" id="KW-1185">Reference proteome</keyword>
<dbReference type="Pfam" id="PF00635">
    <property type="entry name" value="Motile_Sperm"/>
    <property type="match status" value="1"/>
</dbReference>
<evidence type="ECO:0000256" key="3">
    <source>
        <dbReference type="ARBA" id="ARBA00022692"/>
    </source>
</evidence>
<evidence type="ECO:0000256" key="6">
    <source>
        <dbReference type="SAM" id="Phobius"/>
    </source>
</evidence>
<accession>G3B214</accession>
<dbReference type="GO" id="GO:0005789">
    <property type="term" value="C:endoplasmic reticulum membrane"/>
    <property type="evidence" value="ECO:0007669"/>
    <property type="project" value="InterPro"/>
</dbReference>
<dbReference type="GO" id="GO:0033149">
    <property type="term" value="F:FFAT motif binding"/>
    <property type="evidence" value="ECO:0007669"/>
    <property type="project" value="TreeGrafter"/>
</dbReference>
<dbReference type="GO" id="GO:0005886">
    <property type="term" value="C:plasma membrane"/>
    <property type="evidence" value="ECO:0007669"/>
    <property type="project" value="TreeGrafter"/>
</dbReference>
<evidence type="ECO:0000256" key="4">
    <source>
        <dbReference type="ARBA" id="ARBA00022989"/>
    </source>
</evidence>